<dbReference type="Proteomes" id="UP000188586">
    <property type="component" value="Unassembled WGS sequence"/>
</dbReference>
<accession>A0A1V3SX29</accession>
<reference evidence="1 2" key="1">
    <citation type="submission" date="2016-11" db="EMBL/GenBank/DDBJ databases">
        <title>Comparative genomics of co-occurring bacteria in distinct bioleaching systems unravels niche-specific adaptation.</title>
        <authorList>
            <person name="Zhang X."/>
            <person name="Liu X."/>
            <person name="Yin H."/>
        </authorList>
    </citation>
    <scope>NUCLEOTIDE SEQUENCE [LARGE SCALE GENOMIC DNA]</scope>
    <source>
        <strain evidence="1 2">DX</strain>
    </source>
</reference>
<protein>
    <submittedName>
        <fullName evidence="1">Uncharacterized protein</fullName>
    </submittedName>
</protein>
<name>A0A1V3SX29_9BACT</name>
<organism evidence="1 2">
    <name type="scientific">Leptospirillum ferriphilum</name>
    <dbReference type="NCBI Taxonomy" id="178606"/>
    <lineage>
        <taxon>Bacteria</taxon>
        <taxon>Pseudomonadati</taxon>
        <taxon>Nitrospirota</taxon>
        <taxon>Nitrospiria</taxon>
        <taxon>Nitrospirales</taxon>
        <taxon>Nitrospiraceae</taxon>
        <taxon>Leptospirillum</taxon>
    </lineage>
</organism>
<dbReference type="EMBL" id="MPOJ01000006">
    <property type="protein sequence ID" value="OOH73983.1"/>
    <property type="molecule type" value="Genomic_DNA"/>
</dbReference>
<evidence type="ECO:0000313" key="1">
    <source>
        <dbReference type="EMBL" id="OOH73983.1"/>
    </source>
</evidence>
<dbReference type="AlphaFoldDB" id="A0A1V3SX29"/>
<sequence length="71" mass="7995">MAFLKKEPGGYFDRKFFAIPWMIGHRRKALLGLSEILAHVLYGWGTGRPRSIPEAGMIQDDSFGLLSTIQT</sequence>
<comment type="caution">
    <text evidence="1">The sequence shown here is derived from an EMBL/GenBank/DDBJ whole genome shotgun (WGS) entry which is preliminary data.</text>
</comment>
<proteinExistence type="predicted"/>
<evidence type="ECO:0000313" key="2">
    <source>
        <dbReference type="Proteomes" id="UP000188586"/>
    </source>
</evidence>
<gene>
    <name evidence="1" type="ORF">BOX24_03035</name>
</gene>